<keyword evidence="4" id="KW-1185">Reference proteome</keyword>
<accession>A0A815H1T8</accession>
<reference evidence="2" key="1">
    <citation type="submission" date="2021-02" db="EMBL/GenBank/DDBJ databases">
        <authorList>
            <person name="Nowell W R."/>
        </authorList>
    </citation>
    <scope>NUCLEOTIDE SEQUENCE</scope>
</reference>
<evidence type="ECO:0000313" key="4">
    <source>
        <dbReference type="Proteomes" id="UP000663829"/>
    </source>
</evidence>
<name>A0A815H1T8_9BILA</name>
<evidence type="ECO:0000256" key="1">
    <source>
        <dbReference type="SAM" id="MobiDB-lite"/>
    </source>
</evidence>
<dbReference type="AlphaFoldDB" id="A0A815H1T8"/>
<comment type="caution">
    <text evidence="2">The sequence shown here is derived from an EMBL/GenBank/DDBJ whole genome shotgun (WGS) entry which is preliminary data.</text>
</comment>
<protein>
    <submittedName>
        <fullName evidence="2">Uncharacterized protein</fullName>
    </submittedName>
</protein>
<feature type="compositionally biased region" description="Basic and acidic residues" evidence="1">
    <location>
        <begin position="555"/>
        <end position="565"/>
    </location>
</feature>
<evidence type="ECO:0000313" key="2">
    <source>
        <dbReference type="EMBL" id="CAF1346018.1"/>
    </source>
</evidence>
<evidence type="ECO:0000313" key="3">
    <source>
        <dbReference type="EMBL" id="CAF4211671.1"/>
    </source>
</evidence>
<feature type="region of interest" description="Disordered" evidence="1">
    <location>
        <begin position="540"/>
        <end position="572"/>
    </location>
</feature>
<gene>
    <name evidence="2" type="ORF">GPM918_LOCUS30669</name>
    <name evidence="3" type="ORF">SRO942_LOCUS31288</name>
</gene>
<dbReference type="Proteomes" id="UP000663829">
    <property type="component" value="Unassembled WGS sequence"/>
</dbReference>
<dbReference type="EMBL" id="CAJOBC010061612">
    <property type="protein sequence ID" value="CAF4211671.1"/>
    <property type="molecule type" value="Genomic_DNA"/>
</dbReference>
<dbReference type="EMBL" id="CAJNOQ010014654">
    <property type="protein sequence ID" value="CAF1346018.1"/>
    <property type="molecule type" value="Genomic_DNA"/>
</dbReference>
<dbReference type="Proteomes" id="UP000681722">
    <property type="component" value="Unassembled WGS sequence"/>
</dbReference>
<proteinExistence type="predicted"/>
<sequence length="605" mass="69653">MNLNGSLPSLPTLITLIKDKNSTFVEGRFRFNELEQHLGRTNTSIGFASEDCTGIVRKIQYDTNTNSSIGFCTPLENGIPFEQHFKTDSFDQLKEWFSNIEKAPLLNIHMFQPLAQSMKNCSPVILAAYGTDSKFTAIDIFRRWIHIYEQCSAKQIRIIGFSTDCDSKYLRVMKLVSGFFADLSSLKLHEQPGAFEVAVPATWTWFYLRKQQLLLFFQDPTHLATKLRNRLLSKSVELKMGEFSITLPHLTDLIENNSKLERGLVSTDIFPKGRQNYASCVKISSANVLNLLSNANETQATFVYLQLLSSIIIAYIDQSTPISNRLYHAWVIVFVSRFWWTWLKHSTFLDKSTKKSLKQINKYFITTSAFYSIELNAHNLLYLTLLVIQEDLPVEALNVFLFNLQACEATFRNARSLSGVYSSITNFTVNDFLRRGQKLSVLNEIKAYEQLHPHENEILFPIHHKHKKHSSNLIDDNPRLKITCIETIINNAYQQAKKIIVKLKMSTLLKQNKALELNDLNLYVRNHLTNTNDHSTLADQYESESDSDNEITTNNERHGDNKTESDCDSENETELNEVLRSKTKTFLVSDYWKQSIRHWVIPTSI</sequence>
<dbReference type="OrthoDB" id="10064970at2759"/>
<organism evidence="2 4">
    <name type="scientific">Didymodactylos carnosus</name>
    <dbReference type="NCBI Taxonomy" id="1234261"/>
    <lineage>
        <taxon>Eukaryota</taxon>
        <taxon>Metazoa</taxon>
        <taxon>Spiralia</taxon>
        <taxon>Gnathifera</taxon>
        <taxon>Rotifera</taxon>
        <taxon>Eurotatoria</taxon>
        <taxon>Bdelloidea</taxon>
        <taxon>Philodinida</taxon>
        <taxon>Philodinidae</taxon>
        <taxon>Didymodactylos</taxon>
    </lineage>
</organism>